<accession>A0A7S3EZT4</accession>
<proteinExistence type="predicted"/>
<sequence length="117" mass="12751">MDLGDTRGDVRPWSVLLGELSIDIEEVLGGLHVLLRGFEVAVTRVSDVTYVFLSKLNRNEGGEPFGARCSCASNKLLELQFDITLYTPNHTASLSALSAYRMGLQPAFSTLVSQTTT</sequence>
<dbReference type="EMBL" id="HBHX01034726">
    <property type="protein sequence ID" value="CAE0118550.1"/>
    <property type="molecule type" value="Transcribed_RNA"/>
</dbReference>
<gene>
    <name evidence="1" type="ORF">HERI1096_LOCUS19249</name>
</gene>
<name>A0A7S3EZT4_9EUKA</name>
<dbReference type="AlphaFoldDB" id="A0A7S3EZT4"/>
<organism evidence="1">
    <name type="scientific">Haptolina ericina</name>
    <dbReference type="NCBI Taxonomy" id="156174"/>
    <lineage>
        <taxon>Eukaryota</taxon>
        <taxon>Haptista</taxon>
        <taxon>Haptophyta</taxon>
        <taxon>Prymnesiophyceae</taxon>
        <taxon>Prymnesiales</taxon>
        <taxon>Prymnesiaceae</taxon>
        <taxon>Haptolina</taxon>
    </lineage>
</organism>
<evidence type="ECO:0000313" key="1">
    <source>
        <dbReference type="EMBL" id="CAE0118550.1"/>
    </source>
</evidence>
<reference evidence="1" key="1">
    <citation type="submission" date="2021-01" db="EMBL/GenBank/DDBJ databases">
        <authorList>
            <person name="Corre E."/>
            <person name="Pelletier E."/>
            <person name="Niang G."/>
            <person name="Scheremetjew M."/>
            <person name="Finn R."/>
            <person name="Kale V."/>
            <person name="Holt S."/>
            <person name="Cochrane G."/>
            <person name="Meng A."/>
            <person name="Brown T."/>
            <person name="Cohen L."/>
        </authorList>
    </citation>
    <scope>NUCLEOTIDE SEQUENCE</scope>
    <source>
        <strain evidence="1">CCMP281</strain>
    </source>
</reference>
<protein>
    <submittedName>
        <fullName evidence="1">Uncharacterized protein</fullName>
    </submittedName>
</protein>